<dbReference type="GO" id="GO:0031122">
    <property type="term" value="P:cytoplasmic microtubule organization"/>
    <property type="evidence" value="ECO:0007669"/>
    <property type="project" value="TreeGrafter"/>
</dbReference>
<evidence type="ECO:0000256" key="7">
    <source>
        <dbReference type="ARBA" id="ARBA00023187"/>
    </source>
</evidence>
<reference evidence="9 10" key="1">
    <citation type="journal article" date="2018" name="New Phytol.">
        <title>Phylogenomics of Endogonaceae and evolution of mycorrhizas within Mucoromycota.</title>
        <authorList>
            <person name="Chang Y."/>
            <person name="Desiro A."/>
            <person name="Na H."/>
            <person name="Sandor L."/>
            <person name="Lipzen A."/>
            <person name="Clum A."/>
            <person name="Barry K."/>
            <person name="Grigoriev I.V."/>
            <person name="Martin F.M."/>
            <person name="Stajich J.E."/>
            <person name="Smith M.E."/>
            <person name="Bonito G."/>
            <person name="Spatafora J.W."/>
        </authorList>
    </citation>
    <scope>NUCLEOTIDE SEQUENCE [LARGE SCALE GENOMIC DNA]</scope>
    <source>
        <strain evidence="9 10">GMNB39</strain>
    </source>
</reference>
<proteinExistence type="inferred from homology"/>
<dbReference type="PANTHER" id="PTHR11805">
    <property type="entry name" value="CYSTEINE-RICH PDZ-BINDING PROTEIN"/>
    <property type="match status" value="1"/>
</dbReference>
<keyword evidence="5" id="KW-0507">mRNA processing</keyword>
<dbReference type="Proteomes" id="UP000268093">
    <property type="component" value="Unassembled WGS sequence"/>
</dbReference>
<dbReference type="GO" id="GO:0005681">
    <property type="term" value="C:spliceosomal complex"/>
    <property type="evidence" value="ECO:0007669"/>
    <property type="project" value="UniProtKB-KW"/>
</dbReference>
<protein>
    <recommendedName>
        <fullName evidence="3">Cysteine-rich PDZ-binding protein</fullName>
    </recommendedName>
    <alternativeName>
        <fullName evidence="8">Cysteine-rich interactor of PDZ three</fullName>
    </alternativeName>
</protein>
<comment type="subcellular location">
    <subcellularLocation>
        <location evidence="1">Cytoplasm</location>
    </subcellularLocation>
</comment>
<comment type="caution">
    <text evidence="9">The sequence shown here is derived from an EMBL/GenBank/DDBJ whole genome shotgun (WGS) entry which is preliminary data.</text>
</comment>
<evidence type="ECO:0000256" key="2">
    <source>
        <dbReference type="ARBA" id="ARBA00009021"/>
    </source>
</evidence>
<dbReference type="GO" id="GO:0008380">
    <property type="term" value="P:RNA splicing"/>
    <property type="evidence" value="ECO:0007669"/>
    <property type="project" value="UniProtKB-KW"/>
</dbReference>
<keyword evidence="7" id="KW-0508">mRNA splicing</keyword>
<dbReference type="OrthoDB" id="147332at2759"/>
<dbReference type="GO" id="GO:0005737">
    <property type="term" value="C:cytoplasm"/>
    <property type="evidence" value="ECO:0007669"/>
    <property type="project" value="UniProtKB-SubCell"/>
</dbReference>
<evidence type="ECO:0000256" key="8">
    <source>
        <dbReference type="ARBA" id="ARBA00032518"/>
    </source>
</evidence>
<organism evidence="9 10">
    <name type="scientific">Jimgerdemannia flammicorona</name>
    <dbReference type="NCBI Taxonomy" id="994334"/>
    <lineage>
        <taxon>Eukaryota</taxon>
        <taxon>Fungi</taxon>
        <taxon>Fungi incertae sedis</taxon>
        <taxon>Mucoromycota</taxon>
        <taxon>Mucoromycotina</taxon>
        <taxon>Endogonomycetes</taxon>
        <taxon>Endogonales</taxon>
        <taxon>Endogonaceae</taxon>
        <taxon>Jimgerdemannia</taxon>
    </lineage>
</organism>
<accession>A0A433DD85</accession>
<gene>
    <name evidence="9" type="ORF">BC936DRAFT_144003</name>
</gene>
<keyword evidence="10" id="KW-1185">Reference proteome</keyword>
<dbReference type="PANTHER" id="PTHR11805:SF1">
    <property type="entry name" value="CYSTEINE-RICH PDZ-BINDING PROTEIN"/>
    <property type="match status" value="1"/>
</dbReference>
<evidence type="ECO:0000313" key="10">
    <source>
        <dbReference type="Proteomes" id="UP000268093"/>
    </source>
</evidence>
<evidence type="ECO:0000313" key="9">
    <source>
        <dbReference type="EMBL" id="RUP48776.1"/>
    </source>
</evidence>
<evidence type="ECO:0000256" key="1">
    <source>
        <dbReference type="ARBA" id="ARBA00004496"/>
    </source>
</evidence>
<evidence type="ECO:0000256" key="3">
    <source>
        <dbReference type="ARBA" id="ARBA00018615"/>
    </source>
</evidence>
<comment type="similarity">
    <text evidence="2">Belongs to the CRIPT family.</text>
</comment>
<evidence type="ECO:0000256" key="6">
    <source>
        <dbReference type="ARBA" id="ARBA00022728"/>
    </source>
</evidence>
<name>A0A433DD85_9FUNG</name>
<dbReference type="InterPro" id="IPR019367">
    <property type="entry name" value="PDZ-binding_CRIPT"/>
</dbReference>
<evidence type="ECO:0000256" key="4">
    <source>
        <dbReference type="ARBA" id="ARBA00022490"/>
    </source>
</evidence>
<dbReference type="GO" id="GO:0008017">
    <property type="term" value="F:microtubule binding"/>
    <property type="evidence" value="ECO:0007669"/>
    <property type="project" value="TreeGrafter"/>
</dbReference>
<sequence length="184" mass="20847">MAKRHPAIKIHRVTSQCILRHKSTTPPCIIRIIAVYTYLRDSSVRPTMVCKKCEKKLTKVAVPDKWKDGARNTSVGSSSTSDRKLNENKLLSKSSKSRFSPYENKCKICKSRVHQEHAHYCQSCAYKQGICAMCGKQVYLEIVCSLFSLCPFWGPSFNVTLTSFIICVSSRQVLDVSNYKQSSK</sequence>
<keyword evidence="4" id="KW-0963">Cytoplasm</keyword>
<dbReference type="GO" id="GO:0006397">
    <property type="term" value="P:mRNA processing"/>
    <property type="evidence" value="ECO:0007669"/>
    <property type="project" value="UniProtKB-KW"/>
</dbReference>
<keyword evidence="6" id="KW-0747">Spliceosome</keyword>
<dbReference type="Pfam" id="PF10235">
    <property type="entry name" value="Cript"/>
    <property type="match status" value="1"/>
</dbReference>
<dbReference type="AlphaFoldDB" id="A0A433DD85"/>
<dbReference type="EMBL" id="RBNI01002980">
    <property type="protein sequence ID" value="RUP48776.1"/>
    <property type="molecule type" value="Genomic_DNA"/>
</dbReference>
<evidence type="ECO:0000256" key="5">
    <source>
        <dbReference type="ARBA" id="ARBA00022664"/>
    </source>
</evidence>